<dbReference type="GO" id="GO:0008968">
    <property type="term" value="F:D-sedoheptulose 7-phosphate isomerase activity"/>
    <property type="evidence" value="ECO:0007669"/>
    <property type="project" value="UniProtKB-UniRule"/>
</dbReference>
<evidence type="ECO:0000256" key="8">
    <source>
        <dbReference type="ARBA" id="ARBA00023277"/>
    </source>
</evidence>
<feature type="binding site" evidence="9">
    <location>
        <position position="169"/>
    </location>
    <ligand>
        <name>substrate</name>
    </ligand>
</feature>
<dbReference type="InterPro" id="IPR004515">
    <property type="entry name" value="Phosphoheptose_Isoase"/>
</dbReference>
<evidence type="ECO:0000259" key="10">
    <source>
        <dbReference type="PROSITE" id="PS51464"/>
    </source>
</evidence>
<dbReference type="GO" id="GO:2001061">
    <property type="term" value="P:D-glycero-D-manno-heptose 7-phosphate biosynthetic process"/>
    <property type="evidence" value="ECO:0007669"/>
    <property type="project" value="UniProtKB-UniPathway"/>
</dbReference>
<comment type="pathway">
    <text evidence="9">Carbohydrate biosynthesis; D-glycero-D-manno-heptose 7-phosphate biosynthesis; D-glycero-alpha-D-manno-heptose 7-phosphate and D-glycero-beta-D-manno-heptose 7-phosphate from sedoheptulose 7-phosphate: step 1/1.</text>
</comment>
<dbReference type="STRING" id="1069081.SAMN05660197_1988"/>
<dbReference type="GO" id="GO:0008270">
    <property type="term" value="F:zinc ion binding"/>
    <property type="evidence" value="ECO:0007669"/>
    <property type="project" value="UniProtKB-UniRule"/>
</dbReference>
<feature type="binding site" evidence="9">
    <location>
        <position position="58"/>
    </location>
    <ligand>
        <name>Zn(2+)</name>
        <dbReference type="ChEBI" id="CHEBI:29105"/>
    </ligand>
</feature>
<feature type="binding site" evidence="9">
    <location>
        <position position="62"/>
    </location>
    <ligand>
        <name>Zn(2+)</name>
        <dbReference type="ChEBI" id="CHEBI:29105"/>
    </ligand>
</feature>
<keyword evidence="6 9" id="KW-0862">Zinc</keyword>
<dbReference type="UniPathway" id="UPA00041">
    <property type="reaction ID" value="UER00436"/>
</dbReference>
<evidence type="ECO:0000256" key="5">
    <source>
        <dbReference type="ARBA" id="ARBA00022723"/>
    </source>
</evidence>
<dbReference type="CDD" id="cd05006">
    <property type="entry name" value="SIS_GmhA"/>
    <property type="match status" value="1"/>
</dbReference>
<proteinExistence type="inferred from homology"/>
<feature type="binding site" evidence="9">
    <location>
        <begin position="117"/>
        <end position="119"/>
    </location>
    <ligand>
        <name>substrate</name>
    </ligand>
</feature>
<dbReference type="NCBIfam" id="TIGR00441">
    <property type="entry name" value="gmhA"/>
    <property type="match status" value="1"/>
</dbReference>
<dbReference type="InterPro" id="IPR001347">
    <property type="entry name" value="SIS_dom"/>
</dbReference>
<dbReference type="PANTHER" id="PTHR30390:SF6">
    <property type="entry name" value="DNAA INITIATOR-ASSOCIATING PROTEIN DIAA"/>
    <property type="match status" value="1"/>
</dbReference>
<feature type="binding site" evidence="9">
    <location>
        <begin position="91"/>
        <end position="92"/>
    </location>
    <ligand>
        <name>substrate</name>
    </ligand>
</feature>
<evidence type="ECO:0000256" key="6">
    <source>
        <dbReference type="ARBA" id="ARBA00022833"/>
    </source>
</evidence>
<comment type="subcellular location">
    <subcellularLocation>
        <location evidence="2 9">Cytoplasm</location>
    </subcellularLocation>
</comment>
<protein>
    <recommendedName>
        <fullName evidence="9">Phosphoheptose isomerase</fullName>
        <ecNumber evidence="9">5.3.1.28</ecNumber>
    </recommendedName>
    <alternativeName>
        <fullName evidence="9">Sedoheptulose 7-phosphate isomerase</fullName>
    </alternativeName>
</protein>
<keyword evidence="7 9" id="KW-0413">Isomerase</keyword>
<feature type="binding site" evidence="9">
    <location>
        <position position="169"/>
    </location>
    <ligand>
        <name>Zn(2+)</name>
        <dbReference type="ChEBI" id="CHEBI:29105"/>
    </ligand>
</feature>
<comment type="miscellaneous">
    <text evidence="9">The reaction produces a racemic mixture of D-glycero-alpha-D-manno-heptose 7-phosphate and D-glycero-beta-D-manno-heptose 7-phosphate.</text>
</comment>
<dbReference type="InterPro" id="IPR035461">
    <property type="entry name" value="GmhA/DiaA"/>
</dbReference>
<evidence type="ECO:0000256" key="4">
    <source>
        <dbReference type="ARBA" id="ARBA00022490"/>
    </source>
</evidence>
<keyword evidence="4 9" id="KW-0963">Cytoplasm</keyword>
<dbReference type="RefSeq" id="WP_084276524.1">
    <property type="nucleotide sequence ID" value="NZ_AP026671.1"/>
</dbReference>
<comment type="function">
    <text evidence="9">Catalyzes the isomerization of sedoheptulose 7-phosphate in D-glycero-D-manno-heptose 7-phosphate.</text>
</comment>
<accession>A0A1W1WVD9</accession>
<evidence type="ECO:0000256" key="9">
    <source>
        <dbReference type="HAMAP-Rule" id="MF_00067"/>
    </source>
</evidence>
<dbReference type="GO" id="GO:0005975">
    <property type="term" value="P:carbohydrate metabolic process"/>
    <property type="evidence" value="ECO:0007669"/>
    <property type="project" value="UniProtKB-UniRule"/>
</dbReference>
<organism evidence="11 12">
    <name type="scientific">Nitratiruptor tergarcus DSM 16512</name>
    <dbReference type="NCBI Taxonomy" id="1069081"/>
    <lineage>
        <taxon>Bacteria</taxon>
        <taxon>Pseudomonadati</taxon>
        <taxon>Campylobacterota</taxon>
        <taxon>Epsilonproteobacteria</taxon>
        <taxon>Nautiliales</taxon>
        <taxon>Nitratiruptoraceae</taxon>
        <taxon>Nitratiruptor</taxon>
    </lineage>
</organism>
<evidence type="ECO:0000256" key="1">
    <source>
        <dbReference type="ARBA" id="ARBA00000348"/>
    </source>
</evidence>
<keyword evidence="8 9" id="KW-0119">Carbohydrate metabolism</keyword>
<dbReference type="Gene3D" id="3.40.50.10490">
    <property type="entry name" value="Glucose-6-phosphate isomerase like protein, domain 1"/>
    <property type="match status" value="1"/>
</dbReference>
<dbReference type="InterPro" id="IPR046348">
    <property type="entry name" value="SIS_dom_sf"/>
</dbReference>
<comment type="similarity">
    <text evidence="3 9">Belongs to the SIS family. GmhA subfamily.</text>
</comment>
<evidence type="ECO:0000256" key="7">
    <source>
        <dbReference type="ARBA" id="ARBA00023235"/>
    </source>
</evidence>
<dbReference type="EC" id="5.3.1.28" evidence="9"/>
<keyword evidence="12" id="KW-1185">Reference proteome</keyword>
<dbReference type="EMBL" id="FWWZ01000001">
    <property type="protein sequence ID" value="SMC10149.1"/>
    <property type="molecule type" value="Genomic_DNA"/>
</dbReference>
<feature type="binding site" evidence="9">
    <location>
        <position position="122"/>
    </location>
    <ligand>
        <name>substrate</name>
    </ligand>
</feature>
<dbReference type="GO" id="GO:0097367">
    <property type="term" value="F:carbohydrate derivative binding"/>
    <property type="evidence" value="ECO:0007669"/>
    <property type="project" value="InterPro"/>
</dbReference>
<dbReference type="Proteomes" id="UP000192602">
    <property type="component" value="Unassembled WGS sequence"/>
</dbReference>
<feature type="domain" description="SIS" evidence="10">
    <location>
        <begin position="34"/>
        <end position="187"/>
    </location>
</feature>
<evidence type="ECO:0000256" key="3">
    <source>
        <dbReference type="ARBA" id="ARBA00009894"/>
    </source>
</evidence>
<evidence type="ECO:0000313" key="12">
    <source>
        <dbReference type="Proteomes" id="UP000192602"/>
    </source>
</evidence>
<feature type="binding site" evidence="9">
    <location>
        <position position="62"/>
    </location>
    <ligand>
        <name>substrate</name>
    </ligand>
</feature>
<dbReference type="GO" id="GO:0005737">
    <property type="term" value="C:cytoplasm"/>
    <property type="evidence" value="ECO:0007669"/>
    <property type="project" value="UniProtKB-SubCell"/>
</dbReference>
<name>A0A1W1WVD9_9BACT</name>
<comment type="catalytic activity">
    <reaction evidence="1 9">
        <text>2 D-sedoheptulose 7-phosphate = D-glycero-alpha-D-manno-heptose 7-phosphate + D-glycero-beta-D-manno-heptose 7-phosphate</text>
        <dbReference type="Rhea" id="RHEA:27489"/>
        <dbReference type="ChEBI" id="CHEBI:57483"/>
        <dbReference type="ChEBI" id="CHEBI:60203"/>
        <dbReference type="ChEBI" id="CHEBI:60204"/>
        <dbReference type="EC" id="5.3.1.28"/>
    </reaction>
</comment>
<sequence length="187" mass="20467">MIEIIEKELLAHQKAFERVWEELRFHIYTASVICTEALKNQKKIMLCGNGGSAADAQHIAAELVGRFKKERRGLPAIALTTDTSALTAIGNDYGYAQVFARQVEALGKRGDVLIAISTSGESENVLRAVEVARAQECKVIGLLGKDGGRIKDLCDTSIVVPVHDTPRIQEMHILIGHILCALIDESF</sequence>
<dbReference type="PANTHER" id="PTHR30390">
    <property type="entry name" value="SEDOHEPTULOSE 7-PHOSPHATE ISOMERASE / DNAA INITIATOR-ASSOCIATING FACTOR FOR REPLICATION INITIATION"/>
    <property type="match status" value="1"/>
</dbReference>
<feature type="binding site" evidence="9">
    <location>
        <begin position="49"/>
        <end position="51"/>
    </location>
    <ligand>
        <name>substrate</name>
    </ligand>
</feature>
<dbReference type="SUPFAM" id="SSF53697">
    <property type="entry name" value="SIS domain"/>
    <property type="match status" value="1"/>
</dbReference>
<keyword evidence="5 9" id="KW-0479">Metal-binding</keyword>
<reference evidence="12" key="1">
    <citation type="submission" date="2017-04" db="EMBL/GenBank/DDBJ databases">
        <authorList>
            <person name="Varghese N."/>
            <person name="Submissions S."/>
        </authorList>
    </citation>
    <scope>NUCLEOTIDE SEQUENCE [LARGE SCALE GENOMIC DNA]</scope>
    <source>
        <strain evidence="12">DSM 16512</strain>
    </source>
</reference>
<dbReference type="HAMAP" id="MF_00067">
    <property type="entry name" value="GmhA"/>
    <property type="match status" value="1"/>
</dbReference>
<feature type="binding site" evidence="9">
    <location>
        <position position="177"/>
    </location>
    <ligand>
        <name>Zn(2+)</name>
        <dbReference type="ChEBI" id="CHEBI:29105"/>
    </ligand>
</feature>
<dbReference type="Pfam" id="PF13580">
    <property type="entry name" value="SIS_2"/>
    <property type="match status" value="1"/>
</dbReference>
<dbReference type="InterPro" id="IPR050099">
    <property type="entry name" value="SIS_GmhA/DiaA_subfam"/>
</dbReference>
<dbReference type="OrthoDB" id="9810929at2"/>
<evidence type="ECO:0000256" key="2">
    <source>
        <dbReference type="ARBA" id="ARBA00004496"/>
    </source>
</evidence>
<dbReference type="PROSITE" id="PS51464">
    <property type="entry name" value="SIS"/>
    <property type="match status" value="1"/>
</dbReference>
<gene>
    <name evidence="9" type="primary">gmhA</name>
    <name evidence="11" type="ORF">SAMN05660197_1988</name>
</gene>
<comment type="cofactor">
    <cofactor evidence="9">
        <name>Zn(2+)</name>
        <dbReference type="ChEBI" id="CHEBI:29105"/>
    </cofactor>
    <text evidence="9">Binds 1 zinc ion per subunit.</text>
</comment>
<dbReference type="AlphaFoldDB" id="A0A1W1WVD9"/>
<evidence type="ECO:0000313" key="11">
    <source>
        <dbReference type="EMBL" id="SMC10149.1"/>
    </source>
</evidence>